<dbReference type="AlphaFoldDB" id="A0A9P4MAW1"/>
<sequence length="68" mass="7024">MKLFVFICGVLAIVASAYAAPVPVENCGRSAYPDSEPVCGGIPTVMSAIIDFAQLLHVLDTAGGKAKE</sequence>
<evidence type="ECO:0000313" key="3">
    <source>
        <dbReference type="Proteomes" id="UP000799772"/>
    </source>
</evidence>
<comment type="caution">
    <text evidence="2">The sequence shown here is derived from an EMBL/GenBank/DDBJ whole genome shotgun (WGS) entry which is preliminary data.</text>
</comment>
<reference evidence="2" key="1">
    <citation type="journal article" date="2020" name="Stud. Mycol.">
        <title>101 Dothideomycetes genomes: a test case for predicting lifestyles and emergence of pathogens.</title>
        <authorList>
            <person name="Haridas S."/>
            <person name="Albert R."/>
            <person name="Binder M."/>
            <person name="Bloem J."/>
            <person name="Labutti K."/>
            <person name="Salamov A."/>
            <person name="Andreopoulos B."/>
            <person name="Baker S."/>
            <person name="Barry K."/>
            <person name="Bills G."/>
            <person name="Bluhm B."/>
            <person name="Cannon C."/>
            <person name="Castanera R."/>
            <person name="Culley D."/>
            <person name="Daum C."/>
            <person name="Ezra D."/>
            <person name="Gonzalez J."/>
            <person name="Henrissat B."/>
            <person name="Kuo A."/>
            <person name="Liang C."/>
            <person name="Lipzen A."/>
            <person name="Lutzoni F."/>
            <person name="Magnuson J."/>
            <person name="Mondo S."/>
            <person name="Nolan M."/>
            <person name="Ohm R."/>
            <person name="Pangilinan J."/>
            <person name="Park H.-J."/>
            <person name="Ramirez L."/>
            <person name="Alfaro M."/>
            <person name="Sun H."/>
            <person name="Tritt A."/>
            <person name="Yoshinaga Y."/>
            <person name="Zwiers L.-H."/>
            <person name="Turgeon B."/>
            <person name="Goodwin S."/>
            <person name="Spatafora J."/>
            <person name="Crous P."/>
            <person name="Grigoriev I."/>
        </authorList>
    </citation>
    <scope>NUCLEOTIDE SEQUENCE</scope>
    <source>
        <strain evidence="2">CBS 133067</strain>
    </source>
</reference>
<dbReference type="Proteomes" id="UP000799772">
    <property type="component" value="Unassembled WGS sequence"/>
</dbReference>
<gene>
    <name evidence="2" type="ORF">NA57DRAFT_76347</name>
</gene>
<evidence type="ECO:0000256" key="1">
    <source>
        <dbReference type="SAM" id="SignalP"/>
    </source>
</evidence>
<keyword evidence="3" id="KW-1185">Reference proteome</keyword>
<dbReference type="EMBL" id="ML978126">
    <property type="protein sequence ID" value="KAF2099114.1"/>
    <property type="molecule type" value="Genomic_DNA"/>
</dbReference>
<proteinExistence type="predicted"/>
<accession>A0A9P4MAW1</accession>
<protein>
    <submittedName>
        <fullName evidence="2">Uncharacterized protein</fullName>
    </submittedName>
</protein>
<feature type="chain" id="PRO_5040114138" evidence="1">
    <location>
        <begin position="20"/>
        <end position="68"/>
    </location>
</feature>
<keyword evidence="1" id="KW-0732">Signal</keyword>
<feature type="signal peptide" evidence="1">
    <location>
        <begin position="1"/>
        <end position="19"/>
    </location>
</feature>
<evidence type="ECO:0000313" key="2">
    <source>
        <dbReference type="EMBL" id="KAF2099114.1"/>
    </source>
</evidence>
<name>A0A9P4MAW1_9PEZI</name>
<organism evidence="2 3">
    <name type="scientific">Rhizodiscina lignyota</name>
    <dbReference type="NCBI Taxonomy" id="1504668"/>
    <lineage>
        <taxon>Eukaryota</taxon>
        <taxon>Fungi</taxon>
        <taxon>Dikarya</taxon>
        <taxon>Ascomycota</taxon>
        <taxon>Pezizomycotina</taxon>
        <taxon>Dothideomycetes</taxon>
        <taxon>Pleosporomycetidae</taxon>
        <taxon>Aulographales</taxon>
        <taxon>Rhizodiscinaceae</taxon>
        <taxon>Rhizodiscina</taxon>
    </lineage>
</organism>